<comment type="similarity">
    <text evidence="3">In the C-terminal section; belongs to the LAGLIDADG endonuclease family.</text>
</comment>
<dbReference type="GO" id="GO:0006314">
    <property type="term" value="P:intron homing"/>
    <property type="evidence" value="ECO:0007669"/>
    <property type="project" value="UniProtKB-KW"/>
</dbReference>
<evidence type="ECO:0000256" key="3">
    <source>
        <dbReference type="ARBA" id="ARBA00009332"/>
    </source>
</evidence>
<evidence type="ECO:0000256" key="6">
    <source>
        <dbReference type="ARBA" id="ARBA00022759"/>
    </source>
</evidence>
<dbReference type="FunFam" id="3.10.28.10:FF:000011">
    <property type="entry name" value="Intron-encoded DNA endonuclease aI3"/>
    <property type="match status" value="1"/>
</dbReference>
<evidence type="ECO:0000256" key="7">
    <source>
        <dbReference type="ARBA" id="ARBA00022801"/>
    </source>
</evidence>
<keyword evidence="10 13" id="KW-0496">Mitochondrion</keyword>
<evidence type="ECO:0000256" key="2">
    <source>
        <dbReference type="ARBA" id="ARBA00004173"/>
    </source>
</evidence>
<keyword evidence="9" id="KW-1133">Transmembrane helix</keyword>
<keyword evidence="6 13" id="KW-0255">Endonuclease</keyword>
<evidence type="ECO:0000256" key="1">
    <source>
        <dbReference type="ARBA" id="ARBA00004141"/>
    </source>
</evidence>
<dbReference type="InterPro" id="IPR027434">
    <property type="entry name" value="Homing_endonucl"/>
</dbReference>
<dbReference type="AlphaFoldDB" id="A0A291LJ26"/>
<gene>
    <name evidence="13" type="primary">orf500</name>
</gene>
<keyword evidence="4" id="KW-0812">Transmembrane</keyword>
<dbReference type="GO" id="GO:0016020">
    <property type="term" value="C:membrane"/>
    <property type="evidence" value="ECO:0007669"/>
    <property type="project" value="UniProtKB-SubCell"/>
</dbReference>
<dbReference type="GO" id="GO:0016787">
    <property type="term" value="F:hydrolase activity"/>
    <property type="evidence" value="ECO:0007669"/>
    <property type="project" value="UniProtKB-KW"/>
</dbReference>
<accession>A0A291LJ26</accession>
<comment type="subcellular location">
    <subcellularLocation>
        <location evidence="1">Membrane</location>
        <topology evidence="1">Multi-pass membrane protein</topology>
    </subcellularLocation>
    <subcellularLocation>
        <location evidence="2">Mitochondrion</location>
    </subcellularLocation>
</comment>
<feature type="domain" description="Homing endonuclease LAGLIDADG" evidence="12">
    <location>
        <begin position="44"/>
        <end position="158"/>
    </location>
</feature>
<evidence type="ECO:0000256" key="11">
    <source>
        <dbReference type="ARBA" id="ARBA00023136"/>
    </source>
</evidence>
<evidence type="ECO:0000256" key="5">
    <source>
        <dbReference type="ARBA" id="ARBA00022722"/>
    </source>
</evidence>
<dbReference type="InterPro" id="IPR051289">
    <property type="entry name" value="LAGLIDADG_Endonuclease"/>
</dbReference>
<sequence length="500" mass="57395">MNSYLRTPKLKKFQDLIDILNHKKGLTINKYSYSTADLSEDGWLAGFTDADGSFGIINTKKESDIFGKITKKRRVACRFRIQQRMIDPVTNESYEDLFNKIALFLGVNLLVVTRNTGKQSFSLEAKSRESLSVVKNYFNTYPLFSSKYLDFKAWDKVVNLILLQTHYDNENLDLIEELKGEMNNNRSNINWGHLDRLGKIKKQGLLEKNLKACLIHTTSTCVYKNNNLGQYLAGLFEGDGHIWIQGQSSKKTHNPRFCITFSMKNESLAQKLLGIIGSGFIRYKPKDNACVLVVSPVVGLKKIVNLVNGELKTPKIYQLHNLIDWLNKNHRSGFEKLPLNKDSIQNSRWLSGFVDADGSFSVQHIKTETGAAKRKIACRLRIEQRILDPETSESYFDILNQICLFLNCNLLTRTQKSTGNTYYTLAASSKVSLNIITQYFDKHPLFSSKFLDYKDWELVAKLIINNLHFTDEGINTVEHVRNRMNTKRVYFNWDHLNGLG</sequence>
<evidence type="ECO:0000259" key="12">
    <source>
        <dbReference type="Pfam" id="PF00961"/>
    </source>
</evidence>
<dbReference type="SUPFAM" id="SSF55608">
    <property type="entry name" value="Homing endonucleases"/>
    <property type="match status" value="3"/>
</dbReference>
<dbReference type="EMBL" id="KY575055">
    <property type="protein sequence ID" value="ATI20300.1"/>
    <property type="molecule type" value="Genomic_DNA"/>
</dbReference>
<protein>
    <submittedName>
        <fullName evidence="13">LAGLIDADG endonuclease</fullName>
    </submittedName>
</protein>
<proteinExistence type="inferred from homology"/>
<dbReference type="FunFam" id="3.10.28.10:FF:000007">
    <property type="entry name" value="Intron-encoded DNA endonuclease aI3"/>
    <property type="match status" value="1"/>
</dbReference>
<name>A0A291LJ26_9PEZI</name>
<keyword evidence="5" id="KW-0540">Nuclease</keyword>
<evidence type="ECO:0000256" key="9">
    <source>
        <dbReference type="ARBA" id="ARBA00022989"/>
    </source>
</evidence>
<dbReference type="Gene3D" id="3.10.28.10">
    <property type="entry name" value="Homing endonucleases"/>
    <property type="match status" value="3"/>
</dbReference>
<evidence type="ECO:0000256" key="10">
    <source>
        <dbReference type="ARBA" id="ARBA00023128"/>
    </source>
</evidence>
<organism evidence="13">
    <name type="scientific">Juglanconis sp</name>
    <dbReference type="NCBI Taxonomy" id="2041886"/>
    <lineage>
        <taxon>Eukaryota</taxon>
        <taxon>Fungi</taxon>
        <taxon>Dikarya</taxon>
        <taxon>Ascomycota</taxon>
        <taxon>Pezizomycotina</taxon>
        <taxon>Sordariomycetes</taxon>
        <taxon>Sordariomycetidae</taxon>
        <taxon>Diaporthales</taxon>
        <taxon>Juglanconidaceae</taxon>
        <taxon>Juglanconis</taxon>
    </lineage>
</organism>
<feature type="domain" description="Homing endonuclease LAGLIDADG" evidence="12">
    <location>
        <begin position="350"/>
        <end position="457"/>
    </location>
</feature>
<keyword evidence="8" id="KW-0404">Intron homing</keyword>
<dbReference type="InterPro" id="IPR004860">
    <property type="entry name" value="LAGLIDADG_dom"/>
</dbReference>
<evidence type="ECO:0000256" key="4">
    <source>
        <dbReference type="ARBA" id="ARBA00022692"/>
    </source>
</evidence>
<dbReference type="GO" id="GO:0005739">
    <property type="term" value="C:mitochondrion"/>
    <property type="evidence" value="ECO:0007669"/>
    <property type="project" value="UniProtKB-SubCell"/>
</dbReference>
<evidence type="ECO:0000313" key="13">
    <source>
        <dbReference type="EMBL" id="ATI20300.1"/>
    </source>
</evidence>
<dbReference type="PANTHER" id="PTHR36181">
    <property type="entry name" value="INTRON-ENCODED ENDONUCLEASE AI3-RELATED"/>
    <property type="match status" value="1"/>
</dbReference>
<dbReference type="PANTHER" id="PTHR36181:SF6">
    <property type="entry name" value="INTRON-ENCODED LAGLIDADG ENDONUCLEASE FAMILY PROTEIN"/>
    <property type="match status" value="1"/>
</dbReference>
<evidence type="ECO:0000256" key="8">
    <source>
        <dbReference type="ARBA" id="ARBA00022886"/>
    </source>
</evidence>
<dbReference type="Pfam" id="PF00961">
    <property type="entry name" value="LAGLIDADG_1"/>
    <property type="match status" value="3"/>
</dbReference>
<dbReference type="GO" id="GO:0004519">
    <property type="term" value="F:endonuclease activity"/>
    <property type="evidence" value="ECO:0007669"/>
    <property type="project" value="UniProtKB-KW"/>
</dbReference>
<keyword evidence="11" id="KW-0472">Membrane</keyword>
<keyword evidence="7" id="KW-0378">Hydrolase</keyword>
<geneLocation type="mitochondrion" evidence="13"/>
<feature type="domain" description="Homing endonuclease LAGLIDADG" evidence="12">
    <location>
        <begin position="232"/>
        <end position="323"/>
    </location>
</feature>
<reference evidence="13" key="1">
    <citation type="submission" date="2017-02" db="EMBL/GenBank/DDBJ databases">
        <title>Fungal Comparative Genomics of Melanconis species and Ophiognomonia clavigignenti-juglandacearum at Different Phylogenetic Distances.</title>
        <authorList>
            <person name="Demers J.E."/>
            <person name="Castlebury L.A."/>
        </authorList>
    </citation>
    <scope>NUCLEOTIDE SEQUENCE</scope>
    <source>
        <strain evidence="13">DMW523</strain>
    </source>
</reference>